<feature type="compositionally biased region" description="Basic and acidic residues" evidence="1">
    <location>
        <begin position="127"/>
        <end position="136"/>
    </location>
</feature>
<keyword evidence="2" id="KW-0812">Transmembrane</keyword>
<keyword evidence="4" id="KW-1185">Reference proteome</keyword>
<feature type="region of interest" description="Disordered" evidence="1">
    <location>
        <begin position="127"/>
        <end position="151"/>
    </location>
</feature>
<dbReference type="Proteomes" id="UP001217089">
    <property type="component" value="Unassembled WGS sequence"/>
</dbReference>
<dbReference type="SUPFAM" id="SSF81321">
    <property type="entry name" value="Family A G protein-coupled receptor-like"/>
    <property type="match status" value="1"/>
</dbReference>
<evidence type="ECO:0000256" key="2">
    <source>
        <dbReference type="SAM" id="Phobius"/>
    </source>
</evidence>
<feature type="transmembrane region" description="Helical" evidence="2">
    <location>
        <begin position="14"/>
        <end position="40"/>
    </location>
</feature>
<sequence>MFLISENFNYLSRCLFAVFSILLSVVFIFGSAIGYGLISYHQEKYTPDETSYHVLNEKSFIFRIILFSGMIAVLVLIVIIMITLYTMKKRHDEKHEAEVCSEYSEPPTPERLNIPTLLIKGAEDEHNEETNIKDDNTSTLGDLPSPSRTKNHHLGVNMAAILGRRRHTIGQIGTTGLEVMEKAKQYNYVRKFSVDIQALQAQLENPKIHGGNFPFRSDTELQMSTQNDKRDPSLLKRPLTPILNLRTKEREDDEEEENEEVDKCINERRNSSYETMSPPIITLSETTAEELRLHEARSEKGPNSIKLCCLLVVTFICCLLPMFITDTVRGYLSHTAYINI</sequence>
<gene>
    <name evidence="3" type="ORF">KUTeg_001202</name>
</gene>
<feature type="compositionally biased region" description="Acidic residues" evidence="1">
    <location>
        <begin position="251"/>
        <end position="260"/>
    </location>
</feature>
<accession>A0ABQ9FVJ2</accession>
<evidence type="ECO:0000256" key="1">
    <source>
        <dbReference type="SAM" id="MobiDB-lite"/>
    </source>
</evidence>
<keyword evidence="2" id="KW-0472">Membrane</keyword>
<evidence type="ECO:0000313" key="4">
    <source>
        <dbReference type="Proteomes" id="UP001217089"/>
    </source>
</evidence>
<name>A0ABQ9FVJ2_TEGGR</name>
<feature type="transmembrane region" description="Helical" evidence="2">
    <location>
        <begin position="307"/>
        <end position="324"/>
    </location>
</feature>
<feature type="region of interest" description="Disordered" evidence="1">
    <location>
        <begin position="223"/>
        <end position="269"/>
    </location>
</feature>
<comment type="caution">
    <text evidence="3">The sequence shown here is derived from an EMBL/GenBank/DDBJ whole genome shotgun (WGS) entry which is preliminary data.</text>
</comment>
<dbReference type="EMBL" id="JARBDR010000111">
    <property type="protein sequence ID" value="KAJ8321245.1"/>
    <property type="molecule type" value="Genomic_DNA"/>
</dbReference>
<protein>
    <submittedName>
        <fullName evidence="3">Uncharacterized protein</fullName>
    </submittedName>
</protein>
<feature type="transmembrane region" description="Helical" evidence="2">
    <location>
        <begin position="60"/>
        <end position="85"/>
    </location>
</feature>
<keyword evidence="2" id="KW-1133">Transmembrane helix</keyword>
<reference evidence="3 4" key="1">
    <citation type="submission" date="2022-12" db="EMBL/GenBank/DDBJ databases">
        <title>Chromosome-level genome of Tegillarca granosa.</title>
        <authorList>
            <person name="Kim J."/>
        </authorList>
    </citation>
    <scope>NUCLEOTIDE SEQUENCE [LARGE SCALE GENOMIC DNA]</scope>
    <source>
        <strain evidence="3">Teg-2019</strain>
        <tissue evidence="3">Adductor muscle</tissue>
    </source>
</reference>
<proteinExistence type="predicted"/>
<organism evidence="3 4">
    <name type="scientific">Tegillarca granosa</name>
    <name type="common">Malaysian cockle</name>
    <name type="synonym">Anadara granosa</name>
    <dbReference type="NCBI Taxonomy" id="220873"/>
    <lineage>
        <taxon>Eukaryota</taxon>
        <taxon>Metazoa</taxon>
        <taxon>Spiralia</taxon>
        <taxon>Lophotrochozoa</taxon>
        <taxon>Mollusca</taxon>
        <taxon>Bivalvia</taxon>
        <taxon>Autobranchia</taxon>
        <taxon>Pteriomorphia</taxon>
        <taxon>Arcoida</taxon>
        <taxon>Arcoidea</taxon>
        <taxon>Arcidae</taxon>
        <taxon>Tegillarca</taxon>
    </lineage>
</organism>
<evidence type="ECO:0000313" key="3">
    <source>
        <dbReference type="EMBL" id="KAJ8321245.1"/>
    </source>
</evidence>